<dbReference type="PROSITE" id="PS00280">
    <property type="entry name" value="BPTI_KUNITZ_1"/>
    <property type="match status" value="1"/>
</dbReference>
<dbReference type="Pfam" id="PF00014">
    <property type="entry name" value="Kunitz_BPTI"/>
    <property type="match status" value="1"/>
</dbReference>
<dbReference type="InterPro" id="IPR002223">
    <property type="entry name" value="Kunitz_BPTI"/>
</dbReference>
<comment type="similarity">
    <text evidence="9">Belongs to the papilin family.</text>
</comment>
<evidence type="ECO:0000256" key="4">
    <source>
        <dbReference type="ARBA" id="ARBA00022729"/>
    </source>
</evidence>
<feature type="compositionally biased region" description="Polar residues" evidence="11">
    <location>
        <begin position="831"/>
        <end position="844"/>
    </location>
</feature>
<name>A0A8D2IWP0_VARKO</name>
<dbReference type="PANTHER" id="PTHR13723">
    <property type="entry name" value="ADAMTS A DISINTEGRIN AND METALLOPROTEASE WITH THROMBOSPONDIN MOTIFS PROTEASE"/>
    <property type="match status" value="1"/>
</dbReference>
<dbReference type="Gene3D" id="2.60.120.830">
    <property type="match status" value="1"/>
</dbReference>
<evidence type="ECO:0000256" key="2">
    <source>
        <dbReference type="ARBA" id="ARBA00022525"/>
    </source>
</evidence>
<dbReference type="SMART" id="SM00408">
    <property type="entry name" value="IGc2"/>
    <property type="match status" value="3"/>
</dbReference>
<dbReference type="InterPro" id="IPR013106">
    <property type="entry name" value="Ig_V-set"/>
</dbReference>
<dbReference type="PANTHER" id="PTHR13723:SF281">
    <property type="entry name" value="PAPILIN"/>
    <property type="match status" value="1"/>
</dbReference>
<dbReference type="FunFam" id="2.60.40.10:FF:000032">
    <property type="entry name" value="palladin isoform X1"/>
    <property type="match status" value="1"/>
</dbReference>
<dbReference type="InterPro" id="IPR007110">
    <property type="entry name" value="Ig-like_dom"/>
</dbReference>
<dbReference type="InterPro" id="IPR003599">
    <property type="entry name" value="Ig_sub"/>
</dbReference>
<dbReference type="SMART" id="SM00131">
    <property type="entry name" value="KU"/>
    <property type="match status" value="1"/>
</dbReference>
<evidence type="ECO:0000313" key="16">
    <source>
        <dbReference type="Proteomes" id="UP000694545"/>
    </source>
</evidence>
<dbReference type="GO" id="GO:0006508">
    <property type="term" value="P:proteolysis"/>
    <property type="evidence" value="ECO:0007669"/>
    <property type="project" value="TreeGrafter"/>
</dbReference>
<feature type="domain" description="Ig-like" evidence="13">
    <location>
        <begin position="904"/>
        <end position="998"/>
    </location>
</feature>
<keyword evidence="4" id="KW-0732">Signal</keyword>
<dbReference type="Gene3D" id="2.60.40.10">
    <property type="entry name" value="Immunoglobulins"/>
    <property type="match status" value="3"/>
</dbReference>
<dbReference type="Ensembl" id="ENSVKKT00000003812.1">
    <property type="protein sequence ID" value="ENSVKKP00000003712.1"/>
    <property type="gene ID" value="ENSVKKG00000002818.1"/>
</dbReference>
<dbReference type="InterPro" id="IPR010909">
    <property type="entry name" value="PLAC"/>
</dbReference>
<evidence type="ECO:0000256" key="11">
    <source>
        <dbReference type="SAM" id="MobiDB-lite"/>
    </source>
</evidence>
<dbReference type="PRINTS" id="PR00759">
    <property type="entry name" value="BASICPTASE"/>
</dbReference>
<evidence type="ECO:0000256" key="10">
    <source>
        <dbReference type="ARBA" id="ARBA00074534"/>
    </source>
</evidence>
<dbReference type="PROSITE" id="PS50279">
    <property type="entry name" value="BPTI_KUNITZ_2"/>
    <property type="match status" value="1"/>
</dbReference>
<dbReference type="SUPFAM" id="SSF57362">
    <property type="entry name" value="BPTI-like"/>
    <property type="match status" value="1"/>
</dbReference>
<comment type="subcellular location">
    <subcellularLocation>
        <location evidence="1">Secreted</location>
    </subcellularLocation>
</comment>
<dbReference type="InterPro" id="IPR003598">
    <property type="entry name" value="Ig_sub2"/>
</dbReference>
<dbReference type="GO" id="GO:0005604">
    <property type="term" value="C:basement membrane"/>
    <property type="evidence" value="ECO:0007669"/>
    <property type="project" value="UniProtKB-ARBA"/>
</dbReference>
<evidence type="ECO:0000259" key="12">
    <source>
        <dbReference type="PROSITE" id="PS50279"/>
    </source>
</evidence>
<evidence type="ECO:0000256" key="1">
    <source>
        <dbReference type="ARBA" id="ARBA00004613"/>
    </source>
</evidence>
<dbReference type="Gene3D" id="2.20.100.10">
    <property type="entry name" value="Thrombospondin type-1 (TSP1) repeat"/>
    <property type="match status" value="4"/>
</dbReference>
<reference evidence="15" key="1">
    <citation type="submission" date="2025-08" db="UniProtKB">
        <authorList>
            <consortium name="Ensembl"/>
        </authorList>
    </citation>
    <scope>IDENTIFICATION</scope>
</reference>
<dbReference type="GO" id="GO:0030198">
    <property type="term" value="P:extracellular matrix organization"/>
    <property type="evidence" value="ECO:0007669"/>
    <property type="project" value="InterPro"/>
</dbReference>
<reference evidence="15" key="2">
    <citation type="submission" date="2025-09" db="UniProtKB">
        <authorList>
            <consortium name="Ensembl"/>
        </authorList>
    </citation>
    <scope>IDENTIFICATION</scope>
</reference>
<dbReference type="PRINTS" id="PR01857">
    <property type="entry name" value="ADAMTSFAMILY"/>
</dbReference>
<evidence type="ECO:0000256" key="3">
    <source>
        <dbReference type="ARBA" id="ARBA00022690"/>
    </source>
</evidence>
<dbReference type="PROSITE" id="PS50835">
    <property type="entry name" value="IG_LIKE"/>
    <property type="match status" value="3"/>
</dbReference>
<evidence type="ECO:0000259" key="13">
    <source>
        <dbReference type="PROSITE" id="PS50835"/>
    </source>
</evidence>
<dbReference type="InterPro" id="IPR036179">
    <property type="entry name" value="Ig-like_dom_sf"/>
</dbReference>
<dbReference type="InterPro" id="IPR013783">
    <property type="entry name" value="Ig-like_fold"/>
</dbReference>
<evidence type="ECO:0000256" key="6">
    <source>
        <dbReference type="ARBA" id="ARBA00022900"/>
    </source>
</evidence>
<dbReference type="Pfam" id="PF19030">
    <property type="entry name" value="TSP1_ADAMTS"/>
    <property type="match status" value="4"/>
</dbReference>
<organism evidence="15 16">
    <name type="scientific">Varanus komodoensis</name>
    <name type="common">Komodo dragon</name>
    <dbReference type="NCBI Taxonomy" id="61221"/>
    <lineage>
        <taxon>Eukaryota</taxon>
        <taxon>Metazoa</taxon>
        <taxon>Chordata</taxon>
        <taxon>Craniata</taxon>
        <taxon>Vertebrata</taxon>
        <taxon>Euteleostomi</taxon>
        <taxon>Lepidosauria</taxon>
        <taxon>Squamata</taxon>
        <taxon>Bifurcata</taxon>
        <taxon>Unidentata</taxon>
        <taxon>Episquamata</taxon>
        <taxon>Toxicofera</taxon>
        <taxon>Anguimorpha</taxon>
        <taxon>Paleoanguimorpha</taxon>
        <taxon>Varanoidea</taxon>
        <taxon>Varanidae</taxon>
        <taxon>Varanus</taxon>
    </lineage>
</organism>
<feature type="domain" description="BPTI/Kunitz inhibitor" evidence="12">
    <location>
        <begin position="697"/>
        <end position="747"/>
    </location>
</feature>
<dbReference type="InterPro" id="IPR036880">
    <property type="entry name" value="Kunitz_BPTI_sf"/>
</dbReference>
<dbReference type="InterPro" id="IPR050439">
    <property type="entry name" value="ADAMTS_ADAMTS-like"/>
</dbReference>
<feature type="domain" description="PLAC" evidence="14">
    <location>
        <begin position="1241"/>
        <end position="1280"/>
    </location>
</feature>
<dbReference type="FunFam" id="2.60.120.830:FF:000001">
    <property type="entry name" value="A disintegrin and metalloproteinase with thrombospondin motifs 1"/>
    <property type="match status" value="1"/>
</dbReference>
<dbReference type="SUPFAM" id="SSF82895">
    <property type="entry name" value="TSP-1 type 1 repeat"/>
    <property type="match status" value="4"/>
</dbReference>
<protein>
    <recommendedName>
        <fullName evidence="10">Papilin</fullName>
    </recommendedName>
</protein>
<dbReference type="Gene3D" id="4.10.410.10">
    <property type="entry name" value="Pancreatic trypsin inhibitor Kunitz domain"/>
    <property type="match status" value="1"/>
</dbReference>
<evidence type="ECO:0000256" key="7">
    <source>
        <dbReference type="ARBA" id="ARBA00023157"/>
    </source>
</evidence>
<accession>A0A8D2IWP0</accession>
<dbReference type="Proteomes" id="UP000694545">
    <property type="component" value="Unplaced"/>
</dbReference>
<sequence length="1281" mass="140949">MQPELWWRCQHPAAALLLAKNCPVGSRDFRAEQCAEFDGMEFQGKRYKWLPYYGAPNKCELNCIPKGENFYYRHKEAVTDGTPCEPGKRDVCVEGACQAVGCDNMLDSFKKEDKCLQCGGNGRACFEVKGLFDVPNLPKGYNPIFIIPMGATSIQIKEATPTRNFLAIKNVRGEYYLNGHWTVEFSRALHIASTVVHYDRGSEGDLAPELLHARGPTTEPLLIELISQEPNQGIYYEYYLPFQRPGSSYNWGYGSWGECSAECGGGYQSRLVFCTIDNEEYPDYMCRDKPQPENNRTCSLQSCPQTKRWKTGNWGACSATCGGGTQTRSVYCVSSNGHSSQEAVDDAECASLREKPRSTQPCNMRQCAMWTTGPWSECSASCGKGIQTRTVSCSAALGSQTLDVACLTEPKPPHTQPCTGENCIQEIGWHIGDWGLCSKSCDSGVRTRQVICADGNSKFYNHEMCQAIQSQIPTMLGSCNTQPCHLPQQVPSMQDATGYDINRQSLLTRYNPEHGTTVSRSERIIQAGSTTHHRLQPKEDHSSNFLPLRWESNSHSSASHHFSSHHNVGTKVQDCSQSPHGCCSDGHTAAAGPFGQGCPLESCHQSRHGCCPDGISPSQGPNKEGCALYYSDSHVNRNEPAGASPTVRVSRVLSQPRPAEECRGSMYGCCYDNVASASGPQGEGCPNRPSPSYPVSCQLPSAHGPCTDWTTRWYFVHDVGKCNRFWYGGCHGNKNNFATEEECMKGCSGSAGRSDVRHHSHAAFPNVHSGSHQRGAQEWHSARGVVSHSHGEEAALPAQAGSETHSARHHSERSWGRTLIIDALGESQQGAGMLDGQQQGSHQSAAHGERRKDPANHLHSLGETGISEKRLTVNGQNIHREREEWKRHSGAEGSIVHRFEHQDPSRSFFQYSLNRVTLDGSESSAVEAGLGQSIRLLCKAGNSHFSSVVWQKDGQPLSSDRHSYQSDNSLVISQLRAEDAGTYMCIISNGRIERRQIELRIKETPGSAATQGTRHPLIHGQIHQHRVPDTGISGRQSLASSVHPNIIYRLKMYKNEPTVVDANIGERVRLPCRVEASPSLTIEWQKDGQPISSPRHRQQSDGALVISRLAAEDAGFFTCIASNGQDQDQRRIRIRPRGELRISDLPPNLSVSEGETAHLRCVVRGNNVNVRWSRNGVPVRADGSRVQMSQDGSLLINNVQTGDEGSYTCNAYSGSNSVSASTHVQVLKKMPEVHAPFPVDTGRECVDQPHLANCDLIVQAQLCSNEYYSSFCCASCSRHHG</sequence>
<dbReference type="SMART" id="SM00409">
    <property type="entry name" value="IG"/>
    <property type="match status" value="3"/>
</dbReference>
<evidence type="ECO:0000256" key="8">
    <source>
        <dbReference type="ARBA" id="ARBA00023319"/>
    </source>
</evidence>
<keyword evidence="7" id="KW-1015">Disulfide bond</keyword>
<dbReference type="InterPro" id="IPR045371">
    <property type="entry name" value="ADAMTS_CR_3"/>
</dbReference>
<dbReference type="InterPro" id="IPR013098">
    <property type="entry name" value="Ig_I-set"/>
</dbReference>
<keyword evidence="3" id="KW-0646">Protease inhibitor</keyword>
<keyword evidence="6" id="KW-0722">Serine protease inhibitor</keyword>
<feature type="compositionally biased region" description="Basic and acidic residues" evidence="11">
    <location>
        <begin position="847"/>
        <end position="856"/>
    </location>
</feature>
<dbReference type="SMART" id="SM00406">
    <property type="entry name" value="IGv"/>
    <property type="match status" value="3"/>
</dbReference>
<dbReference type="InterPro" id="IPR036383">
    <property type="entry name" value="TSP1_rpt_sf"/>
</dbReference>
<dbReference type="SUPFAM" id="SSF48726">
    <property type="entry name" value="Immunoglobulin"/>
    <property type="match status" value="3"/>
</dbReference>
<keyword evidence="2" id="KW-0964">Secreted</keyword>
<dbReference type="PROSITE" id="PS50092">
    <property type="entry name" value="TSP1"/>
    <property type="match status" value="4"/>
</dbReference>
<dbReference type="GO" id="GO:0005576">
    <property type="term" value="C:extracellular region"/>
    <property type="evidence" value="ECO:0007669"/>
    <property type="project" value="UniProtKB-SubCell"/>
</dbReference>
<feature type="region of interest" description="Disordered" evidence="11">
    <location>
        <begin position="788"/>
        <end position="813"/>
    </location>
</feature>
<dbReference type="Pfam" id="PF05986">
    <property type="entry name" value="ADAMTS_spacer1"/>
    <property type="match status" value="1"/>
</dbReference>
<evidence type="ECO:0000313" key="15">
    <source>
        <dbReference type="Ensembl" id="ENSVKKP00000003712.1"/>
    </source>
</evidence>
<keyword evidence="16" id="KW-1185">Reference proteome</keyword>
<keyword evidence="8" id="KW-0393">Immunoglobulin domain</keyword>
<dbReference type="FunFam" id="2.20.100.10:FF:000005">
    <property type="entry name" value="ADAM metallopeptidase with thrombospondin type 1 motif 9"/>
    <property type="match status" value="4"/>
</dbReference>
<evidence type="ECO:0000256" key="5">
    <source>
        <dbReference type="ARBA" id="ARBA00022737"/>
    </source>
</evidence>
<dbReference type="Pfam" id="PF13927">
    <property type="entry name" value="Ig_3"/>
    <property type="match status" value="2"/>
</dbReference>
<dbReference type="InterPro" id="IPR013273">
    <property type="entry name" value="ADAMTS/ADAMTS-like"/>
</dbReference>
<proteinExistence type="inferred from homology"/>
<dbReference type="InterPro" id="IPR020901">
    <property type="entry name" value="Prtase_inh_Kunz-CS"/>
</dbReference>
<dbReference type="CDD" id="cd22635">
    <property type="entry name" value="Kunitz_papilin"/>
    <property type="match status" value="1"/>
</dbReference>
<feature type="domain" description="Ig-like" evidence="13">
    <location>
        <begin position="1136"/>
        <end position="1225"/>
    </location>
</feature>
<dbReference type="InterPro" id="IPR000884">
    <property type="entry name" value="TSP1_rpt"/>
</dbReference>
<keyword evidence="5" id="KW-0677">Repeat</keyword>
<feature type="region of interest" description="Disordered" evidence="11">
    <location>
        <begin position="831"/>
        <end position="866"/>
    </location>
</feature>
<feature type="domain" description="Ig-like" evidence="13">
    <location>
        <begin position="1044"/>
        <end position="1135"/>
    </location>
</feature>
<dbReference type="OMA" id="KLDSGWF"/>
<dbReference type="FunFam" id="4.10.410.10:FF:000017">
    <property type="entry name" value="papilin isoform X2"/>
    <property type="match status" value="1"/>
</dbReference>
<dbReference type="InterPro" id="IPR010294">
    <property type="entry name" value="ADAMTS_spacer1"/>
</dbReference>
<dbReference type="Pfam" id="PF19236">
    <property type="entry name" value="ADAMTS_CR_3"/>
    <property type="match status" value="1"/>
</dbReference>
<dbReference type="GO" id="GO:0004222">
    <property type="term" value="F:metalloendopeptidase activity"/>
    <property type="evidence" value="ECO:0007669"/>
    <property type="project" value="TreeGrafter"/>
</dbReference>
<dbReference type="GO" id="GO:0004867">
    <property type="term" value="F:serine-type endopeptidase inhibitor activity"/>
    <property type="evidence" value="ECO:0007669"/>
    <property type="project" value="UniProtKB-KW"/>
</dbReference>
<dbReference type="PROSITE" id="PS50900">
    <property type="entry name" value="PLAC"/>
    <property type="match status" value="1"/>
</dbReference>
<dbReference type="Pfam" id="PF07679">
    <property type="entry name" value="I-set"/>
    <property type="match status" value="1"/>
</dbReference>
<dbReference type="Pfam" id="PF08686">
    <property type="entry name" value="PLAC"/>
    <property type="match status" value="1"/>
</dbReference>
<evidence type="ECO:0000256" key="9">
    <source>
        <dbReference type="ARBA" id="ARBA00061693"/>
    </source>
</evidence>
<dbReference type="SMART" id="SM00209">
    <property type="entry name" value="TSP1"/>
    <property type="match status" value="4"/>
</dbReference>
<evidence type="ECO:0000259" key="14">
    <source>
        <dbReference type="PROSITE" id="PS50900"/>
    </source>
</evidence>